<protein>
    <submittedName>
        <fullName evidence="1">Uncharacterized protein</fullName>
    </submittedName>
</protein>
<gene>
    <name evidence="1" type="ORF">BQ4739_LOCUS7360</name>
</gene>
<evidence type="ECO:0000313" key="1">
    <source>
        <dbReference type="EMBL" id="SZX66934.1"/>
    </source>
</evidence>
<name>A0A383VQD1_TETOB</name>
<dbReference type="EMBL" id="FNXT01000765">
    <property type="protein sequence ID" value="SZX66934.1"/>
    <property type="molecule type" value="Genomic_DNA"/>
</dbReference>
<keyword evidence="2" id="KW-1185">Reference proteome</keyword>
<accession>A0A383VQD1</accession>
<dbReference type="Proteomes" id="UP000256970">
    <property type="component" value="Unassembled WGS sequence"/>
</dbReference>
<reference evidence="1 2" key="1">
    <citation type="submission" date="2016-10" db="EMBL/GenBank/DDBJ databases">
        <authorList>
            <person name="Cai Z."/>
        </authorList>
    </citation>
    <scope>NUCLEOTIDE SEQUENCE [LARGE SCALE GENOMIC DNA]</scope>
</reference>
<sequence>MEPVVPTAYGWRQFQCLTEGHPTQFTTGQYSWTVNRHAEQHSLVAVGLSWQAGTKQREAKQQIQQALQQAGLQVDIKAIFVPKLPGTKATAGDTAIVSFSSRDEAAAVRSGSTPVLLPVHTGSGREGQLGLPVWLIHPGDPAMPASDSSAAAVHVSSAGLEGLNATQANMYMLSAWQSVYTTAAAAAQQQARAISEQELQQIQNLQFYPANTLKVADDTFRVTFCSPIAAASLIKLGSYRLSSGAVISFSSPNRVQLRGQQVMLLANYVGLLLAGVRGVAPYALSGQRVPTVAEIQQIRRQLEASLGGRLPKPAVQLVPLKRTAAGQAAHLLVQVPSAAVAKQLVEQGMALRNGLYLRFVKHKFEK</sequence>
<proteinExistence type="predicted"/>
<dbReference type="AlphaFoldDB" id="A0A383VQD1"/>
<evidence type="ECO:0000313" key="2">
    <source>
        <dbReference type="Proteomes" id="UP000256970"/>
    </source>
</evidence>
<organism evidence="1 2">
    <name type="scientific">Tetradesmus obliquus</name>
    <name type="common">Green alga</name>
    <name type="synonym">Acutodesmus obliquus</name>
    <dbReference type="NCBI Taxonomy" id="3088"/>
    <lineage>
        <taxon>Eukaryota</taxon>
        <taxon>Viridiplantae</taxon>
        <taxon>Chlorophyta</taxon>
        <taxon>core chlorophytes</taxon>
        <taxon>Chlorophyceae</taxon>
        <taxon>CS clade</taxon>
        <taxon>Sphaeropleales</taxon>
        <taxon>Scenedesmaceae</taxon>
        <taxon>Tetradesmus</taxon>
    </lineage>
</organism>